<reference evidence="2" key="1">
    <citation type="submission" date="2015-05" db="EMBL/GenBank/DDBJ databases">
        <authorList>
            <person name="Fogelqvist Johan"/>
        </authorList>
    </citation>
    <scope>NUCLEOTIDE SEQUENCE [LARGE SCALE GENOMIC DNA]</scope>
</reference>
<gene>
    <name evidence="1" type="ORF">BN1723_016018</name>
</gene>
<dbReference type="AlphaFoldDB" id="A0A0G4N6Q7"/>
<organism evidence="1 2">
    <name type="scientific">Verticillium longisporum</name>
    <name type="common">Verticillium dahliae var. longisporum</name>
    <dbReference type="NCBI Taxonomy" id="100787"/>
    <lineage>
        <taxon>Eukaryota</taxon>
        <taxon>Fungi</taxon>
        <taxon>Dikarya</taxon>
        <taxon>Ascomycota</taxon>
        <taxon>Pezizomycotina</taxon>
        <taxon>Sordariomycetes</taxon>
        <taxon>Hypocreomycetidae</taxon>
        <taxon>Glomerellales</taxon>
        <taxon>Plectosphaerellaceae</taxon>
        <taxon>Verticillium</taxon>
    </lineage>
</organism>
<name>A0A0G4N6Q7_VERLO</name>
<dbReference type="EMBL" id="CVQI01032718">
    <property type="protein sequence ID" value="CRK42177.1"/>
    <property type="molecule type" value="Genomic_DNA"/>
</dbReference>
<accession>A0A0G4N6Q7</accession>
<evidence type="ECO:0000313" key="2">
    <source>
        <dbReference type="Proteomes" id="UP000045706"/>
    </source>
</evidence>
<dbReference type="Proteomes" id="UP000045706">
    <property type="component" value="Unassembled WGS sequence"/>
</dbReference>
<proteinExistence type="predicted"/>
<sequence length="94" mass="10762">MVHGSRGKRIIIAPQAFVSVYFTESNCHKLLRVQLFSDSRFLAVALEAAFARDEKVGQQWVNGSRCSRVMRRQSTRMYVDFLDEASFLTRSSPC</sequence>
<protein>
    <submittedName>
        <fullName evidence="1">Uncharacterized protein</fullName>
    </submittedName>
</protein>
<evidence type="ECO:0000313" key="1">
    <source>
        <dbReference type="EMBL" id="CRK42177.1"/>
    </source>
</evidence>